<evidence type="ECO:0000256" key="1">
    <source>
        <dbReference type="ARBA" id="ARBA00023239"/>
    </source>
</evidence>
<keyword evidence="1" id="KW-0456">Lyase</keyword>
<dbReference type="PANTHER" id="PTHR21240:SF28">
    <property type="entry name" value="ISO-OROTATE DECARBOXYLASE (EUROFUNG)"/>
    <property type="match status" value="1"/>
</dbReference>
<feature type="domain" description="Amidohydrolase-related" evidence="3">
    <location>
        <begin position="173"/>
        <end position="257"/>
    </location>
</feature>
<feature type="non-terminal residue" evidence="4">
    <location>
        <position position="287"/>
    </location>
</feature>
<dbReference type="GO" id="GO:0016787">
    <property type="term" value="F:hydrolase activity"/>
    <property type="evidence" value="ECO:0007669"/>
    <property type="project" value="InterPro"/>
</dbReference>
<dbReference type="EMBL" id="UINC01109608">
    <property type="protein sequence ID" value="SVC76534.1"/>
    <property type="molecule type" value="Genomic_DNA"/>
</dbReference>
<gene>
    <name evidence="4" type="ORF">METZ01_LOCUS329388</name>
</gene>
<dbReference type="GO" id="GO:0016831">
    <property type="term" value="F:carboxy-lyase activity"/>
    <property type="evidence" value="ECO:0007669"/>
    <property type="project" value="InterPro"/>
</dbReference>
<dbReference type="GO" id="GO:0019748">
    <property type="term" value="P:secondary metabolic process"/>
    <property type="evidence" value="ECO:0007669"/>
    <property type="project" value="TreeGrafter"/>
</dbReference>
<evidence type="ECO:0000313" key="4">
    <source>
        <dbReference type="EMBL" id="SVC76534.1"/>
    </source>
</evidence>
<accession>A0A382PT80</accession>
<dbReference type="InterPro" id="IPR006680">
    <property type="entry name" value="Amidohydro-rel"/>
</dbReference>
<dbReference type="Gene3D" id="3.20.20.140">
    <property type="entry name" value="Metal-dependent hydrolases"/>
    <property type="match status" value="1"/>
</dbReference>
<feature type="region of interest" description="Disordered" evidence="2">
    <location>
        <begin position="117"/>
        <end position="141"/>
    </location>
</feature>
<dbReference type="Pfam" id="PF04909">
    <property type="entry name" value="Amidohydro_2"/>
    <property type="match status" value="1"/>
</dbReference>
<dbReference type="InterPro" id="IPR032465">
    <property type="entry name" value="ACMSD"/>
</dbReference>
<dbReference type="AlphaFoldDB" id="A0A382PT80"/>
<sequence>MTGIDSFWRCPQDGQLTVDSATTGAVSGMTIVTPSKRFQVVSLLARDYSKRIDKEATMEINTPIISADSHIQEPPELYEERLPKEYRHLTPRTITSEDGGVYRIIDGKRARRVDIAQSRETQDDQQREFRNDPSGGRDISRRLTDQTLDGISAEIVYPNQSLFLYNSPDPKYQSALASAYNNWLWELLAEHPDRFVPVAIVPVADLDSAIREVTKISKLGYRALKIPITMTERPYNDSAYENFWSICEEAELVVSFHAFSNSIDQYPDDWGEEQGTGGALSLMAMSM</sequence>
<dbReference type="SUPFAM" id="SSF51556">
    <property type="entry name" value="Metallo-dependent hydrolases"/>
    <property type="match status" value="1"/>
</dbReference>
<dbReference type="PANTHER" id="PTHR21240">
    <property type="entry name" value="2-AMINO-3-CARBOXYLMUCONATE-6-SEMIALDEHYDE DECARBOXYLASE"/>
    <property type="match status" value="1"/>
</dbReference>
<dbReference type="GO" id="GO:0005737">
    <property type="term" value="C:cytoplasm"/>
    <property type="evidence" value="ECO:0007669"/>
    <property type="project" value="TreeGrafter"/>
</dbReference>
<evidence type="ECO:0000259" key="3">
    <source>
        <dbReference type="Pfam" id="PF04909"/>
    </source>
</evidence>
<proteinExistence type="predicted"/>
<protein>
    <recommendedName>
        <fullName evidence="3">Amidohydrolase-related domain-containing protein</fullName>
    </recommendedName>
</protein>
<feature type="compositionally biased region" description="Basic and acidic residues" evidence="2">
    <location>
        <begin position="120"/>
        <end position="131"/>
    </location>
</feature>
<evidence type="ECO:0000256" key="2">
    <source>
        <dbReference type="SAM" id="MobiDB-lite"/>
    </source>
</evidence>
<dbReference type="InterPro" id="IPR032466">
    <property type="entry name" value="Metal_Hydrolase"/>
</dbReference>
<organism evidence="4">
    <name type="scientific">marine metagenome</name>
    <dbReference type="NCBI Taxonomy" id="408172"/>
    <lineage>
        <taxon>unclassified sequences</taxon>
        <taxon>metagenomes</taxon>
        <taxon>ecological metagenomes</taxon>
    </lineage>
</organism>
<name>A0A382PT80_9ZZZZ</name>
<reference evidence="4" key="1">
    <citation type="submission" date="2018-05" db="EMBL/GenBank/DDBJ databases">
        <authorList>
            <person name="Lanie J.A."/>
            <person name="Ng W.-L."/>
            <person name="Kazmierczak K.M."/>
            <person name="Andrzejewski T.M."/>
            <person name="Davidsen T.M."/>
            <person name="Wayne K.J."/>
            <person name="Tettelin H."/>
            <person name="Glass J.I."/>
            <person name="Rusch D."/>
            <person name="Podicherti R."/>
            <person name="Tsui H.-C.T."/>
            <person name="Winkler M.E."/>
        </authorList>
    </citation>
    <scope>NUCLEOTIDE SEQUENCE</scope>
</reference>